<dbReference type="KEGG" id="fls:GLV81_06325"/>
<dbReference type="AlphaFoldDB" id="A0A6I6G543"/>
<dbReference type="InterPro" id="IPR011990">
    <property type="entry name" value="TPR-like_helical_dom_sf"/>
</dbReference>
<dbReference type="PROSITE" id="PS51257">
    <property type="entry name" value="PROKAR_LIPOPROTEIN"/>
    <property type="match status" value="1"/>
</dbReference>
<reference evidence="2 3" key="1">
    <citation type="submission" date="2019-11" db="EMBL/GenBank/DDBJ databases">
        <authorList>
            <person name="Im W.T."/>
        </authorList>
    </citation>
    <scope>NUCLEOTIDE SEQUENCE [LARGE SCALE GENOMIC DNA]</scope>
    <source>
        <strain evidence="2 3">SB-02</strain>
    </source>
</reference>
<keyword evidence="3" id="KW-1185">Reference proteome</keyword>
<feature type="signal peptide" evidence="1">
    <location>
        <begin position="1"/>
        <end position="27"/>
    </location>
</feature>
<organism evidence="2 3">
    <name type="scientific">Phnomibacter ginsenosidimutans</name>
    <dbReference type="NCBI Taxonomy" id="2676868"/>
    <lineage>
        <taxon>Bacteria</taxon>
        <taxon>Pseudomonadati</taxon>
        <taxon>Bacteroidota</taxon>
        <taxon>Chitinophagia</taxon>
        <taxon>Chitinophagales</taxon>
        <taxon>Chitinophagaceae</taxon>
        <taxon>Phnomibacter</taxon>
    </lineage>
</organism>
<name>A0A6I6G543_9BACT</name>
<keyword evidence="2" id="KW-0449">Lipoprotein</keyword>
<dbReference type="Proteomes" id="UP000426027">
    <property type="component" value="Chromosome"/>
</dbReference>
<proteinExistence type="predicted"/>
<dbReference type="RefSeq" id="WP_157477817.1">
    <property type="nucleotide sequence ID" value="NZ_CP046566.1"/>
</dbReference>
<gene>
    <name evidence="2" type="ORF">GLV81_06325</name>
</gene>
<evidence type="ECO:0000313" key="2">
    <source>
        <dbReference type="EMBL" id="QGW27756.1"/>
    </source>
</evidence>
<evidence type="ECO:0000313" key="3">
    <source>
        <dbReference type="Proteomes" id="UP000426027"/>
    </source>
</evidence>
<dbReference type="EMBL" id="CP046566">
    <property type="protein sequence ID" value="QGW27756.1"/>
    <property type="molecule type" value="Genomic_DNA"/>
</dbReference>
<accession>A0A6I6G543</accession>
<feature type="chain" id="PRO_5026259470" evidence="1">
    <location>
        <begin position="28"/>
        <end position="525"/>
    </location>
</feature>
<evidence type="ECO:0000256" key="1">
    <source>
        <dbReference type="SAM" id="SignalP"/>
    </source>
</evidence>
<dbReference type="InterPro" id="IPR041662">
    <property type="entry name" value="SusD-like_2"/>
</dbReference>
<dbReference type="Gene3D" id="1.25.40.390">
    <property type="match status" value="1"/>
</dbReference>
<protein>
    <submittedName>
        <fullName evidence="2">SusD/RagB family nutrient-binding outer membrane lipoprotein</fullName>
    </submittedName>
</protein>
<dbReference type="SUPFAM" id="SSF48452">
    <property type="entry name" value="TPR-like"/>
    <property type="match status" value="1"/>
</dbReference>
<keyword evidence="1" id="KW-0732">Signal</keyword>
<dbReference type="Pfam" id="PF12771">
    <property type="entry name" value="SusD-like_2"/>
    <property type="match status" value="1"/>
</dbReference>
<sequence length="525" mass="59112">MNKIIKMSRYCVVAASMAMLFSSCSKYLDVNSNPNGPEVVDPALYLSSIQANYALGMQFDARMLGPYVQNFHHITTSLSTSTGTNNADIHGYVRSSDFGGDLWRNVYWKGGFNTLDLIKQAKEQKKWDLLGVGYVMQALGWQWLTDYHGEIILREAFNENQNTFKYDSQEVVYKYVDSLTRAGIAELQKTSDGVGSSLFGRFDLIYKGDRNRWIKFAWGLLALQHQHLSRKSTGYNPDSVIAYVDRSFANNADDAMVPFLGQASTDANFFGPLRNNLPNFGQSAFIVRLTDGTLFTGAIDPRRPVYLTTSTDGMYRGLQPGVGQASQTAATSVRSLFNTQLGLTSSQPAGTVGKYLFQNNAPFPIMTYSQLQFVKAEAAFIKGDKQLARTAYLNGLNASLDFVRSYATDVLAYNTARTTYMTNPAIVPPTAADLTLSQIMLQKYISQWCWGFLETWCDLRKYDYDANVFTTFTLPSTYFVDNNGKPAYRIRPRYNSEYIWNIDALTAIGGFDIDYHTKKMWIHQQ</sequence>